<name>X1P5N7_9ZZZZ</name>
<proteinExistence type="predicted"/>
<feature type="domain" description="Right handed beta helix" evidence="1">
    <location>
        <begin position="121"/>
        <end position="229"/>
    </location>
</feature>
<sequence>YKERVVLQNSGSYGNYITYSAYPGAIVTIDGTSTCMDWGGLFDLSGRSYIKVSGFRIINSPSAGIFAHNSSHIKIEKNYTYNTFSSGIGIWNSDNIAIDGNEVELACNDGAQECISVAVTDTFEVKNNHVHHGGPGTLGGEGIDVKDGSSNGKVYQNHVHDLNRQGIYVDAWDKHTYNIEVFGNIVHDCATDGFSVASEAGGLLENVRIHDNVAYDNGSVGITIADWGKPE</sequence>
<dbReference type="SMART" id="SM00710">
    <property type="entry name" value="PbH1"/>
    <property type="match status" value="6"/>
</dbReference>
<accession>X1P5N7</accession>
<dbReference type="EMBL" id="BARV01036168">
    <property type="protein sequence ID" value="GAI51153.1"/>
    <property type="molecule type" value="Genomic_DNA"/>
</dbReference>
<dbReference type="Pfam" id="PF13229">
    <property type="entry name" value="Beta_helix"/>
    <property type="match status" value="1"/>
</dbReference>
<evidence type="ECO:0000313" key="2">
    <source>
        <dbReference type="EMBL" id="GAI51153.1"/>
    </source>
</evidence>
<evidence type="ECO:0000259" key="1">
    <source>
        <dbReference type="Pfam" id="PF13229"/>
    </source>
</evidence>
<dbReference type="InterPro" id="IPR012334">
    <property type="entry name" value="Pectin_lyas_fold"/>
</dbReference>
<dbReference type="Gene3D" id="2.160.20.10">
    <property type="entry name" value="Single-stranded right-handed beta-helix, Pectin lyase-like"/>
    <property type="match status" value="1"/>
</dbReference>
<feature type="non-terminal residue" evidence="2">
    <location>
        <position position="1"/>
    </location>
</feature>
<dbReference type="InterPro" id="IPR006626">
    <property type="entry name" value="PbH1"/>
</dbReference>
<dbReference type="SUPFAM" id="SSF51126">
    <property type="entry name" value="Pectin lyase-like"/>
    <property type="match status" value="1"/>
</dbReference>
<comment type="caution">
    <text evidence="2">The sequence shown here is derived from an EMBL/GenBank/DDBJ whole genome shotgun (WGS) entry which is preliminary data.</text>
</comment>
<feature type="non-terminal residue" evidence="2">
    <location>
        <position position="231"/>
    </location>
</feature>
<dbReference type="InterPro" id="IPR039448">
    <property type="entry name" value="Beta_helix"/>
</dbReference>
<organism evidence="2">
    <name type="scientific">marine sediment metagenome</name>
    <dbReference type="NCBI Taxonomy" id="412755"/>
    <lineage>
        <taxon>unclassified sequences</taxon>
        <taxon>metagenomes</taxon>
        <taxon>ecological metagenomes</taxon>
    </lineage>
</organism>
<protein>
    <recommendedName>
        <fullName evidence="1">Right handed beta helix domain-containing protein</fullName>
    </recommendedName>
</protein>
<gene>
    <name evidence="2" type="ORF">S06H3_56249</name>
</gene>
<reference evidence="2" key="1">
    <citation type="journal article" date="2014" name="Front. Microbiol.">
        <title>High frequency of phylogenetically diverse reductive dehalogenase-homologous genes in deep subseafloor sedimentary metagenomes.</title>
        <authorList>
            <person name="Kawai M."/>
            <person name="Futagami T."/>
            <person name="Toyoda A."/>
            <person name="Takaki Y."/>
            <person name="Nishi S."/>
            <person name="Hori S."/>
            <person name="Arai W."/>
            <person name="Tsubouchi T."/>
            <person name="Morono Y."/>
            <person name="Uchiyama I."/>
            <person name="Ito T."/>
            <person name="Fujiyama A."/>
            <person name="Inagaki F."/>
            <person name="Takami H."/>
        </authorList>
    </citation>
    <scope>NUCLEOTIDE SEQUENCE</scope>
    <source>
        <strain evidence="2">Expedition CK06-06</strain>
    </source>
</reference>
<dbReference type="AlphaFoldDB" id="X1P5N7"/>
<dbReference type="InterPro" id="IPR011050">
    <property type="entry name" value="Pectin_lyase_fold/virulence"/>
</dbReference>